<proteinExistence type="predicted"/>
<comment type="caution">
    <text evidence="7">The sequence shown here is derived from an EMBL/GenBank/DDBJ whole genome shotgun (WGS) entry which is preliminary data.</text>
</comment>
<dbReference type="InterPro" id="IPR018391">
    <property type="entry name" value="PQQ_b-propeller_rpt"/>
</dbReference>
<feature type="compositionally biased region" description="Low complexity" evidence="5">
    <location>
        <begin position="319"/>
        <end position="341"/>
    </location>
</feature>
<keyword evidence="4" id="KW-0067">ATP-binding</keyword>
<keyword evidence="3" id="KW-0418">Kinase</keyword>
<feature type="compositionally biased region" description="Pro residues" evidence="5">
    <location>
        <begin position="457"/>
        <end position="466"/>
    </location>
</feature>
<feature type="region of interest" description="Disordered" evidence="5">
    <location>
        <begin position="298"/>
        <end position="349"/>
    </location>
</feature>
<protein>
    <submittedName>
        <fullName evidence="7">PQQ-binding-like beta-propeller repeat protein</fullName>
    </submittedName>
</protein>
<evidence type="ECO:0000313" key="8">
    <source>
        <dbReference type="Proteomes" id="UP001550378"/>
    </source>
</evidence>
<feature type="domain" description="Protein kinase" evidence="6">
    <location>
        <begin position="24"/>
        <end position="268"/>
    </location>
</feature>
<dbReference type="PANTHER" id="PTHR43289">
    <property type="entry name" value="MITOGEN-ACTIVATED PROTEIN KINASE KINASE KINASE 20-RELATED"/>
    <property type="match status" value="1"/>
</dbReference>
<dbReference type="SUPFAM" id="SSF50998">
    <property type="entry name" value="Quinoprotein alcohol dehydrogenase-like"/>
    <property type="match status" value="2"/>
</dbReference>
<dbReference type="InterPro" id="IPR015943">
    <property type="entry name" value="WD40/YVTN_repeat-like_dom_sf"/>
</dbReference>
<gene>
    <name evidence="7" type="ORF">ABZ508_23430</name>
</gene>
<name>A0ABV2W9V6_9ACTN</name>
<keyword evidence="1" id="KW-0808">Transferase</keyword>
<evidence type="ECO:0000259" key="6">
    <source>
        <dbReference type="PROSITE" id="PS50011"/>
    </source>
</evidence>
<dbReference type="PANTHER" id="PTHR43289:SF34">
    <property type="entry name" value="SERINE_THREONINE-PROTEIN KINASE YBDM-RELATED"/>
    <property type="match status" value="1"/>
</dbReference>
<accession>A0ABV2W9V6</accession>
<evidence type="ECO:0000256" key="2">
    <source>
        <dbReference type="ARBA" id="ARBA00022741"/>
    </source>
</evidence>
<reference evidence="7 8" key="1">
    <citation type="submission" date="2024-06" db="EMBL/GenBank/DDBJ databases">
        <title>The Natural Products Discovery Center: Release of the First 8490 Sequenced Strains for Exploring Actinobacteria Biosynthetic Diversity.</title>
        <authorList>
            <person name="Kalkreuter E."/>
            <person name="Kautsar S.A."/>
            <person name="Yang D."/>
            <person name="Bader C.D."/>
            <person name="Teijaro C.N."/>
            <person name="Fluegel L."/>
            <person name="Davis C.M."/>
            <person name="Simpson J.R."/>
            <person name="Lauterbach L."/>
            <person name="Steele A.D."/>
            <person name="Gui C."/>
            <person name="Meng S."/>
            <person name="Li G."/>
            <person name="Viehrig K."/>
            <person name="Ye F."/>
            <person name="Su P."/>
            <person name="Kiefer A.F."/>
            <person name="Nichols A."/>
            <person name="Cepeda A.J."/>
            <person name="Yan W."/>
            <person name="Fan B."/>
            <person name="Jiang Y."/>
            <person name="Adhikari A."/>
            <person name="Zheng C.-J."/>
            <person name="Schuster L."/>
            <person name="Cowan T.M."/>
            <person name="Smanski M.J."/>
            <person name="Chevrette M.G."/>
            <person name="De Carvalho L.P.S."/>
            <person name="Shen B."/>
        </authorList>
    </citation>
    <scope>NUCLEOTIDE SEQUENCE [LARGE SCALE GENOMIC DNA]</scope>
    <source>
        <strain evidence="7 8">NPDC006337</strain>
    </source>
</reference>
<dbReference type="SMART" id="SM00220">
    <property type="entry name" value="S_TKc"/>
    <property type="match status" value="1"/>
</dbReference>
<dbReference type="EMBL" id="JBEXZR010000023">
    <property type="protein sequence ID" value="MEU0710314.1"/>
    <property type="molecule type" value="Genomic_DNA"/>
</dbReference>
<feature type="region of interest" description="Disordered" evidence="5">
    <location>
        <begin position="380"/>
        <end position="414"/>
    </location>
</feature>
<dbReference type="InterPro" id="IPR011047">
    <property type="entry name" value="Quinoprotein_ADH-like_sf"/>
</dbReference>
<dbReference type="PROSITE" id="PS50011">
    <property type="entry name" value="PROTEIN_KINASE_DOM"/>
    <property type="match status" value="1"/>
</dbReference>
<evidence type="ECO:0000256" key="3">
    <source>
        <dbReference type="ARBA" id="ARBA00022777"/>
    </source>
</evidence>
<dbReference type="InterPro" id="IPR011009">
    <property type="entry name" value="Kinase-like_dom_sf"/>
</dbReference>
<dbReference type="InterPro" id="IPR000719">
    <property type="entry name" value="Prot_kinase_dom"/>
</dbReference>
<evidence type="ECO:0000256" key="1">
    <source>
        <dbReference type="ARBA" id="ARBA00022679"/>
    </source>
</evidence>
<dbReference type="SMART" id="SM00564">
    <property type="entry name" value="PQQ"/>
    <property type="match status" value="5"/>
</dbReference>
<sequence>MGPSSPLQPIGPLRDGDPRRCGPYTVLARLRESASAVRYFARDGDGTPVVITAPRASLAELPAFRRRFAAEARTAERLAGGWVPEPLEVSGGGPLPWTATPYVPALTLGEAVALAGPLPARAVRVLGAGLAETLARVHATGAVLHGLAPGTVLLAADGPRLTAFGALGAAEAAQARAGGQLSVRLGYLTPEQAAGHEPGPPSDVFVLGLLLAYAATGTPPLADADAIADAEPALGAVPEDLRPLIARCLAKAPEDRPGAGEAAAALALEGAAALARGGWLPDPLIEALDAQAARVAALPAPDDEDTDGRTVRVGRQARRGTAADTAAPAGPVVPRPSAAAAPVPPPLPLPPAPQAPAPVPALLPVPAPALPAPAPVPALPAAAGVSAPSAPSALSAGSAPSAGSPGRGAGPSRRGLLTGLAAGVTGAVLGGGGVLAFASGDAEPPRTDARPAARPRPAVPGVPPRPRWAHEHPATARSTLHAAVWRDRALVLTTDAHTTAVDLTTGRRLWQAAGAPSAHRALTLADGRLLVAGTDGFRPVSGADGAVGRPLPYPAGVRLSSVAGISGTVVWFTGTAASRTYLFAYDTARAEELWRIQVPNGRAPRTPVHEVLALRPDMLVVRQDPASLTAAQVKAAKGLAVFHAHDRATGARRWFRPFGAARPGGAVSGDESGRLYTAAGTGLYAFDTGTRRPLWQLPGTAAFGRARLAGGTLFVADRDQNVHAVDAATGRARWRRGTEAAAGGDVPEVTVGAGGRTLFAADGAQVTAFGAGDGRRLWKFQDAGVRAPGGGDSSAAYSVSVAGAAGVVVRRGRMFYGLPVE</sequence>
<keyword evidence="8" id="KW-1185">Reference proteome</keyword>
<dbReference type="RefSeq" id="WP_359654388.1">
    <property type="nucleotide sequence ID" value="NZ_JBEXZO010000017.1"/>
</dbReference>
<dbReference type="Proteomes" id="UP001550378">
    <property type="component" value="Unassembled WGS sequence"/>
</dbReference>
<evidence type="ECO:0000256" key="5">
    <source>
        <dbReference type="SAM" id="MobiDB-lite"/>
    </source>
</evidence>
<evidence type="ECO:0000313" key="7">
    <source>
        <dbReference type="EMBL" id="MEU0710314.1"/>
    </source>
</evidence>
<dbReference type="Gene3D" id="1.10.510.10">
    <property type="entry name" value="Transferase(Phosphotransferase) domain 1"/>
    <property type="match status" value="1"/>
</dbReference>
<dbReference type="Pfam" id="PF13360">
    <property type="entry name" value="PQQ_2"/>
    <property type="match status" value="2"/>
</dbReference>
<dbReference type="SUPFAM" id="SSF56112">
    <property type="entry name" value="Protein kinase-like (PK-like)"/>
    <property type="match status" value="1"/>
</dbReference>
<dbReference type="InterPro" id="IPR002372">
    <property type="entry name" value="PQQ_rpt_dom"/>
</dbReference>
<feature type="region of interest" description="Disordered" evidence="5">
    <location>
        <begin position="440"/>
        <end position="475"/>
    </location>
</feature>
<organism evidence="7 8">
    <name type="scientific">Streptomyces lavendulocolor</name>
    <dbReference type="NCBI Taxonomy" id="67316"/>
    <lineage>
        <taxon>Bacteria</taxon>
        <taxon>Bacillati</taxon>
        <taxon>Actinomycetota</taxon>
        <taxon>Actinomycetes</taxon>
        <taxon>Kitasatosporales</taxon>
        <taxon>Streptomycetaceae</taxon>
        <taxon>Streptomyces</taxon>
    </lineage>
</organism>
<dbReference type="Gene3D" id="2.130.10.10">
    <property type="entry name" value="YVTN repeat-like/Quinoprotein amine dehydrogenase"/>
    <property type="match status" value="2"/>
</dbReference>
<evidence type="ECO:0000256" key="4">
    <source>
        <dbReference type="ARBA" id="ARBA00022840"/>
    </source>
</evidence>
<keyword evidence="2" id="KW-0547">Nucleotide-binding</keyword>